<feature type="region of interest" description="Disordered" evidence="1">
    <location>
        <begin position="1"/>
        <end position="61"/>
    </location>
</feature>
<gene>
    <name evidence="2" type="ORF">DERYTH_LOCUS2850</name>
</gene>
<evidence type="ECO:0000313" key="3">
    <source>
        <dbReference type="Proteomes" id="UP000789405"/>
    </source>
</evidence>
<name>A0A9N8ZLD4_9GLOM</name>
<sequence length="61" mass="7114">MLFNKNSPTTIIKSLTKVPPNNNQKHQQLTIKQRKTPPNDNQKHHQMMIKPPTNNNQNTNK</sequence>
<evidence type="ECO:0000313" key="2">
    <source>
        <dbReference type="EMBL" id="CAG8499990.1"/>
    </source>
</evidence>
<feature type="compositionally biased region" description="Low complexity" evidence="1">
    <location>
        <begin position="50"/>
        <end position="61"/>
    </location>
</feature>
<feature type="compositionally biased region" description="Polar residues" evidence="1">
    <location>
        <begin position="1"/>
        <end position="40"/>
    </location>
</feature>
<protein>
    <submittedName>
        <fullName evidence="2">17861_t:CDS:1</fullName>
    </submittedName>
</protein>
<dbReference type="EMBL" id="CAJVPY010000945">
    <property type="protein sequence ID" value="CAG8499990.1"/>
    <property type="molecule type" value="Genomic_DNA"/>
</dbReference>
<evidence type="ECO:0000256" key="1">
    <source>
        <dbReference type="SAM" id="MobiDB-lite"/>
    </source>
</evidence>
<dbReference type="Proteomes" id="UP000789405">
    <property type="component" value="Unassembled WGS sequence"/>
</dbReference>
<accession>A0A9N8ZLD4</accession>
<keyword evidence="3" id="KW-1185">Reference proteome</keyword>
<proteinExistence type="predicted"/>
<organism evidence="2 3">
    <name type="scientific">Dentiscutata erythropus</name>
    <dbReference type="NCBI Taxonomy" id="1348616"/>
    <lineage>
        <taxon>Eukaryota</taxon>
        <taxon>Fungi</taxon>
        <taxon>Fungi incertae sedis</taxon>
        <taxon>Mucoromycota</taxon>
        <taxon>Glomeromycotina</taxon>
        <taxon>Glomeromycetes</taxon>
        <taxon>Diversisporales</taxon>
        <taxon>Gigasporaceae</taxon>
        <taxon>Dentiscutata</taxon>
    </lineage>
</organism>
<dbReference type="AlphaFoldDB" id="A0A9N8ZLD4"/>
<reference evidence="2" key="1">
    <citation type="submission" date="2021-06" db="EMBL/GenBank/DDBJ databases">
        <authorList>
            <person name="Kallberg Y."/>
            <person name="Tangrot J."/>
            <person name="Rosling A."/>
        </authorList>
    </citation>
    <scope>NUCLEOTIDE SEQUENCE</scope>
    <source>
        <strain evidence="2">MA453B</strain>
    </source>
</reference>
<comment type="caution">
    <text evidence="2">The sequence shown here is derived from an EMBL/GenBank/DDBJ whole genome shotgun (WGS) entry which is preliminary data.</text>
</comment>